<feature type="chain" id="PRO_5011628230" description="PKD domain-containing protein" evidence="1">
    <location>
        <begin position="27"/>
        <end position="382"/>
    </location>
</feature>
<evidence type="ECO:0000259" key="2">
    <source>
        <dbReference type="PROSITE" id="PS50093"/>
    </source>
</evidence>
<accession>A0A1H6TVM8</accession>
<evidence type="ECO:0000313" key="4">
    <source>
        <dbReference type="Proteomes" id="UP000199403"/>
    </source>
</evidence>
<proteinExistence type="predicted"/>
<reference evidence="4" key="1">
    <citation type="submission" date="2016-10" db="EMBL/GenBank/DDBJ databases">
        <authorList>
            <person name="Varghese N."/>
            <person name="Submissions S."/>
        </authorList>
    </citation>
    <scope>NUCLEOTIDE SEQUENCE [LARGE SCALE GENOMIC DNA]</scope>
    <source>
        <strain evidence="4">IBRC-M 10761</strain>
    </source>
</reference>
<dbReference type="STRING" id="1416801.SAMN05192553_101351"/>
<dbReference type="CDD" id="cd00146">
    <property type="entry name" value="PKD"/>
    <property type="match status" value="1"/>
</dbReference>
<dbReference type="EMBL" id="FNZH01000001">
    <property type="protein sequence ID" value="SEI80275.1"/>
    <property type="molecule type" value="Genomic_DNA"/>
</dbReference>
<dbReference type="SUPFAM" id="SSF49299">
    <property type="entry name" value="PKD domain"/>
    <property type="match status" value="1"/>
</dbReference>
<protein>
    <recommendedName>
        <fullName evidence="2">PKD domain-containing protein</fullName>
    </recommendedName>
</protein>
<dbReference type="SMART" id="SM00089">
    <property type="entry name" value="PKD"/>
    <property type="match status" value="1"/>
</dbReference>
<keyword evidence="4" id="KW-1185">Reference proteome</keyword>
<sequence length="382" mass="43378">MMVSKNCLRFGCLAGLLLLINSPVWAQEEAGLHPATARAGRVFKIYQFTPETMPQIDGIASDWDRVPSSYTYGTTELNDTEDGHGTDIDTSDIDVTVTVGWVKGLNRLYVLYQAYDDFWDFERFNPQGYLNDIFELVVDGDLSGGPFIYNPLLPEARKWGASPAHVQNHLAFSGYHAQNYHIFTPPVRGSWTLIWGSQPWIATFPYAHRAYSYDFTQGEAGKLTLEFWITPFDYAPVEGPQQAKASQLVENKLIGLSWSVLDFDGGERDGHYNLSHDTRMVSDASYLCAFRLMPLEGDQVPDFKADWSFSLIENRERTVAFRDESVGAIESWHWDFGNGDFSTEQHPLYQYPESGVHYNVTLEITGAGKTDRKTRFWEVMIP</sequence>
<evidence type="ECO:0000313" key="3">
    <source>
        <dbReference type="EMBL" id="SEI80275.1"/>
    </source>
</evidence>
<organism evidence="3 4">
    <name type="scientific">Cyclobacterium xiamenense</name>
    <dbReference type="NCBI Taxonomy" id="1297121"/>
    <lineage>
        <taxon>Bacteria</taxon>
        <taxon>Pseudomonadati</taxon>
        <taxon>Bacteroidota</taxon>
        <taxon>Cytophagia</taxon>
        <taxon>Cytophagales</taxon>
        <taxon>Cyclobacteriaceae</taxon>
        <taxon>Cyclobacterium</taxon>
    </lineage>
</organism>
<dbReference type="Pfam" id="PF18911">
    <property type="entry name" value="PKD_4"/>
    <property type="match status" value="1"/>
</dbReference>
<gene>
    <name evidence="3" type="ORF">SAMN05192553_101351</name>
</gene>
<feature type="signal peptide" evidence="1">
    <location>
        <begin position="1"/>
        <end position="26"/>
    </location>
</feature>
<name>A0A1H6TVM8_9BACT</name>
<feature type="domain" description="PKD" evidence="2">
    <location>
        <begin position="318"/>
        <end position="355"/>
    </location>
</feature>
<dbReference type="Proteomes" id="UP000199403">
    <property type="component" value="Unassembled WGS sequence"/>
</dbReference>
<keyword evidence="1" id="KW-0732">Signal</keyword>
<dbReference type="Gene3D" id="2.60.40.10">
    <property type="entry name" value="Immunoglobulins"/>
    <property type="match status" value="1"/>
</dbReference>
<dbReference type="RefSeq" id="WP_244891042.1">
    <property type="nucleotide sequence ID" value="NZ_FNZH01000001.1"/>
</dbReference>
<dbReference type="InterPro" id="IPR022409">
    <property type="entry name" value="PKD/Chitinase_dom"/>
</dbReference>
<dbReference type="InterPro" id="IPR013783">
    <property type="entry name" value="Ig-like_fold"/>
</dbReference>
<dbReference type="AlphaFoldDB" id="A0A1H6TVM8"/>
<dbReference type="PROSITE" id="PS50093">
    <property type="entry name" value="PKD"/>
    <property type="match status" value="1"/>
</dbReference>
<evidence type="ECO:0000256" key="1">
    <source>
        <dbReference type="SAM" id="SignalP"/>
    </source>
</evidence>
<dbReference type="InterPro" id="IPR035986">
    <property type="entry name" value="PKD_dom_sf"/>
</dbReference>
<dbReference type="InterPro" id="IPR000601">
    <property type="entry name" value="PKD_dom"/>
</dbReference>